<feature type="chain" id="PRO_5015187283" evidence="2">
    <location>
        <begin position="27"/>
        <end position="106"/>
    </location>
</feature>
<feature type="region of interest" description="Disordered" evidence="1">
    <location>
        <begin position="58"/>
        <end position="98"/>
    </location>
</feature>
<sequence length="106" mass="12462">RTSHQLFHLIILLQLDLLYLLQLRTSHQLFHLIQILLPPSEHIQNVHENELRVYTRRKRSQEEMENPIQPEQNHESNPILENPGNNSKDTTSYTDPDIPIAIRIGV</sequence>
<keyword evidence="4" id="KW-1185">Reference proteome</keyword>
<dbReference type="InParanoid" id="A0A2P5CSU8"/>
<evidence type="ECO:0000256" key="1">
    <source>
        <dbReference type="SAM" id="MobiDB-lite"/>
    </source>
</evidence>
<proteinExistence type="predicted"/>
<feature type="compositionally biased region" description="Polar residues" evidence="1">
    <location>
        <begin position="83"/>
        <end position="94"/>
    </location>
</feature>
<evidence type="ECO:0000313" key="3">
    <source>
        <dbReference type="EMBL" id="PON64046.1"/>
    </source>
</evidence>
<protein>
    <submittedName>
        <fullName evidence="3">Uncharacterized protein</fullName>
    </submittedName>
</protein>
<dbReference type="Proteomes" id="UP000237000">
    <property type="component" value="Unassembled WGS sequence"/>
</dbReference>
<name>A0A2P5CSU8_TREOI</name>
<evidence type="ECO:0000313" key="4">
    <source>
        <dbReference type="Proteomes" id="UP000237000"/>
    </source>
</evidence>
<feature type="signal peptide" evidence="2">
    <location>
        <begin position="1"/>
        <end position="26"/>
    </location>
</feature>
<accession>A0A2P5CSU8</accession>
<organism evidence="3 4">
    <name type="scientific">Trema orientale</name>
    <name type="common">Charcoal tree</name>
    <name type="synonym">Celtis orientalis</name>
    <dbReference type="NCBI Taxonomy" id="63057"/>
    <lineage>
        <taxon>Eukaryota</taxon>
        <taxon>Viridiplantae</taxon>
        <taxon>Streptophyta</taxon>
        <taxon>Embryophyta</taxon>
        <taxon>Tracheophyta</taxon>
        <taxon>Spermatophyta</taxon>
        <taxon>Magnoliopsida</taxon>
        <taxon>eudicotyledons</taxon>
        <taxon>Gunneridae</taxon>
        <taxon>Pentapetalae</taxon>
        <taxon>rosids</taxon>
        <taxon>fabids</taxon>
        <taxon>Rosales</taxon>
        <taxon>Cannabaceae</taxon>
        <taxon>Trema</taxon>
    </lineage>
</organism>
<dbReference type="EMBL" id="JXTC01000331">
    <property type="protein sequence ID" value="PON64046.1"/>
    <property type="molecule type" value="Genomic_DNA"/>
</dbReference>
<gene>
    <name evidence="3" type="ORF">TorRG33x02_273970</name>
</gene>
<dbReference type="OrthoDB" id="10546076at2759"/>
<comment type="caution">
    <text evidence="3">The sequence shown here is derived from an EMBL/GenBank/DDBJ whole genome shotgun (WGS) entry which is preliminary data.</text>
</comment>
<reference evidence="4" key="1">
    <citation type="submission" date="2016-06" db="EMBL/GenBank/DDBJ databases">
        <title>Parallel loss of symbiosis genes in relatives of nitrogen-fixing non-legume Parasponia.</title>
        <authorList>
            <person name="Van Velzen R."/>
            <person name="Holmer R."/>
            <person name="Bu F."/>
            <person name="Rutten L."/>
            <person name="Van Zeijl A."/>
            <person name="Liu W."/>
            <person name="Santuari L."/>
            <person name="Cao Q."/>
            <person name="Sharma T."/>
            <person name="Shen D."/>
            <person name="Roswanjaya Y."/>
            <person name="Wardhani T."/>
            <person name="Kalhor M.S."/>
            <person name="Jansen J."/>
            <person name="Van den Hoogen J."/>
            <person name="Gungor B."/>
            <person name="Hartog M."/>
            <person name="Hontelez J."/>
            <person name="Verver J."/>
            <person name="Yang W.-C."/>
            <person name="Schijlen E."/>
            <person name="Repin R."/>
            <person name="Schilthuizen M."/>
            <person name="Schranz E."/>
            <person name="Heidstra R."/>
            <person name="Miyata K."/>
            <person name="Fedorova E."/>
            <person name="Kohlen W."/>
            <person name="Bisseling T."/>
            <person name="Smit S."/>
            <person name="Geurts R."/>
        </authorList>
    </citation>
    <scope>NUCLEOTIDE SEQUENCE [LARGE SCALE GENOMIC DNA]</scope>
    <source>
        <strain evidence="4">cv. RG33-2</strain>
    </source>
</reference>
<keyword evidence="2" id="KW-0732">Signal</keyword>
<feature type="non-terminal residue" evidence="3">
    <location>
        <position position="1"/>
    </location>
</feature>
<evidence type="ECO:0000256" key="2">
    <source>
        <dbReference type="SAM" id="SignalP"/>
    </source>
</evidence>
<dbReference type="AlphaFoldDB" id="A0A2P5CSU8"/>